<evidence type="ECO:0000313" key="3">
    <source>
        <dbReference type="Proteomes" id="UP000324585"/>
    </source>
</evidence>
<evidence type="ECO:0000313" key="2">
    <source>
        <dbReference type="EMBL" id="KAA8493173.1"/>
    </source>
</evidence>
<protein>
    <recommendedName>
        <fullName evidence="4">DUF2993 domain-containing protein</fullName>
    </recommendedName>
</protein>
<sequence>MSLSAVGCAELRGCEHAYNMRNDAVWPLSCARGAARSSVRGLNAFVAGSMAAAECRVNNGFAGNSRCRCGVVWPRRRAALACGFRKSTARKRCRVMAMASGSGPGNPIVAQLLEKLIVLLIESQTRRAEALSVRVDAASSVEILDGVIRGISVQAARLEFKDIRLSSGCRFQVDKMEWEPPITITKLLRNPLSVFTPGFNLLEKISTPPKLKAPIQIAFEATLSEADINESPPILNAIRDVLRDLLQLGFGNSILGALLPPPASDSSSALVRAGEFVPGYEILLHKVSLVDAGACPERGYPIRKDPTVRFDAELVVSGTDTTKKSYRMDIRTGVGVGRGGRLIGFLRPEVVLSLFGKQFAVPFVLLSAAGIDLGPDLRLERIAVKPGSTVMTAGVLTIRPPPPRLSAGQSSDSPPSRANTSAKQLPGAPRELGPG</sequence>
<evidence type="ECO:0000256" key="1">
    <source>
        <dbReference type="SAM" id="MobiDB-lite"/>
    </source>
</evidence>
<organism evidence="2 3">
    <name type="scientific">Porphyridium purpureum</name>
    <name type="common">Red alga</name>
    <name type="synonym">Porphyridium cruentum</name>
    <dbReference type="NCBI Taxonomy" id="35688"/>
    <lineage>
        <taxon>Eukaryota</taxon>
        <taxon>Rhodophyta</taxon>
        <taxon>Bangiophyceae</taxon>
        <taxon>Porphyridiales</taxon>
        <taxon>Porphyridiaceae</taxon>
        <taxon>Porphyridium</taxon>
    </lineage>
</organism>
<gene>
    <name evidence="2" type="ORF">FVE85_8618</name>
</gene>
<evidence type="ECO:0008006" key="4">
    <source>
        <dbReference type="Google" id="ProtNLM"/>
    </source>
</evidence>
<dbReference type="Pfam" id="PF11209">
    <property type="entry name" value="LmeA"/>
    <property type="match status" value="1"/>
</dbReference>
<feature type="region of interest" description="Disordered" evidence="1">
    <location>
        <begin position="394"/>
        <end position="435"/>
    </location>
</feature>
<dbReference type="Proteomes" id="UP000324585">
    <property type="component" value="Unassembled WGS sequence"/>
</dbReference>
<dbReference type="InterPro" id="IPR021373">
    <property type="entry name" value="DUF2993"/>
</dbReference>
<reference evidence="3" key="1">
    <citation type="journal article" date="2019" name="Nat. Commun.">
        <title>Expansion of phycobilisome linker gene families in mesophilic red algae.</title>
        <authorList>
            <person name="Lee J."/>
            <person name="Kim D."/>
            <person name="Bhattacharya D."/>
            <person name="Yoon H.S."/>
        </authorList>
    </citation>
    <scope>NUCLEOTIDE SEQUENCE [LARGE SCALE GENOMIC DNA]</scope>
    <source>
        <strain evidence="3">CCMP 1328</strain>
    </source>
</reference>
<comment type="caution">
    <text evidence="2">The sequence shown here is derived from an EMBL/GenBank/DDBJ whole genome shotgun (WGS) entry which is preliminary data.</text>
</comment>
<name>A0A5J4YQW3_PORPP</name>
<feature type="compositionally biased region" description="Polar residues" evidence="1">
    <location>
        <begin position="407"/>
        <end position="423"/>
    </location>
</feature>
<proteinExistence type="predicted"/>
<dbReference type="AlphaFoldDB" id="A0A5J4YQW3"/>
<accession>A0A5J4YQW3</accession>
<keyword evidence="3" id="KW-1185">Reference proteome</keyword>
<dbReference type="EMBL" id="VRMN01000007">
    <property type="protein sequence ID" value="KAA8493173.1"/>
    <property type="molecule type" value="Genomic_DNA"/>
</dbReference>